<evidence type="ECO:0000256" key="3">
    <source>
        <dbReference type="HAMAP-Rule" id="MF_01812"/>
    </source>
</evidence>
<dbReference type="InterPro" id="IPR025559">
    <property type="entry name" value="Eis_dom"/>
</dbReference>
<gene>
    <name evidence="6" type="ORF">NP064_10765</name>
</gene>
<feature type="active site" description="Proton acceptor; via carboxylate" evidence="3">
    <location>
        <position position="424"/>
    </location>
</feature>
<evidence type="ECO:0000256" key="2">
    <source>
        <dbReference type="ARBA" id="ARBA00023315"/>
    </source>
</evidence>
<dbReference type="HAMAP" id="MF_01812">
    <property type="entry name" value="Eis"/>
    <property type="match status" value="1"/>
</dbReference>
<accession>A0ABY5KUY2</accession>
<keyword evidence="2 3" id="KW-0012">Acyltransferase</keyword>
<evidence type="ECO:0000259" key="4">
    <source>
        <dbReference type="Pfam" id="PF13530"/>
    </source>
</evidence>
<evidence type="ECO:0000313" key="7">
    <source>
        <dbReference type="Proteomes" id="UP001316189"/>
    </source>
</evidence>
<dbReference type="GO" id="GO:0016746">
    <property type="term" value="F:acyltransferase activity"/>
    <property type="evidence" value="ECO:0007669"/>
    <property type="project" value="UniProtKB-KW"/>
</dbReference>
<keyword evidence="1 3" id="KW-0808">Transferase</keyword>
<dbReference type="PANTHER" id="PTHR37817:SF1">
    <property type="entry name" value="N-ACETYLTRANSFERASE EIS"/>
    <property type="match status" value="1"/>
</dbReference>
<dbReference type="Gene3D" id="3.30.1050.10">
    <property type="entry name" value="SCP2 sterol-binding domain"/>
    <property type="match status" value="1"/>
</dbReference>
<sequence length="424" mass="45808">MTPALPDGYRLVRVPLSRNDEFREVDHLAFGYEPDPETVAQVPDYIEWDRASGVEAPDGSLAAVHASFDFELPVPGAAPVECAGLTWVGTRPDQRRRGLLSAMIADHFAHCQERGEPVSALYAAESSIYGRFGYGSAADELRVTVQRGAALRDVPGSEDLVVRFAKLDAGAHGALVERVHEAAGRGRPGWIRRSTDTLRATALADPPAWRQGGEPLRLASVHDADGEPRAYALLRRKEEWVDNIPKTKVVVRESAAVDAAAAHRLWSFLLDMDLTASVQSGPLPVDDRVRSLLVDARDTAPKITDNVWVRLVDLPAALAARRYSGPLDVVLDVADTRLPANAGRWRLTTGEVGPDGAYDLQATRTEDDADLALDVRELGAAYLGGRSLAAFADAGLVEERRTGALQAASAAFAWPLAPLCTWGF</sequence>
<evidence type="ECO:0000313" key="6">
    <source>
        <dbReference type="EMBL" id="UUI74292.1"/>
    </source>
</evidence>
<dbReference type="RefSeq" id="WP_227569648.1">
    <property type="nucleotide sequence ID" value="NZ_CP101988.1"/>
</dbReference>
<dbReference type="InterPro" id="IPR036527">
    <property type="entry name" value="SCP2_sterol-bd_dom_sf"/>
</dbReference>
<feature type="domain" description="Enhanced intracellular survival protein" evidence="4">
    <location>
        <begin position="314"/>
        <end position="420"/>
    </location>
</feature>
<comment type="caution">
    <text evidence="3">Lacks conserved residue(s) required for the propagation of feature annotation.</text>
</comment>
<comment type="similarity">
    <text evidence="3">Belongs to the acetyltransferase Eis family.</text>
</comment>
<protein>
    <submittedName>
        <fullName evidence="6">GNAT family N-acetyltransferase</fullName>
        <ecNumber evidence="6">2.3.1.-</ecNumber>
    </submittedName>
</protein>
<dbReference type="PANTHER" id="PTHR37817">
    <property type="entry name" value="N-ACETYLTRANSFERASE EIS"/>
    <property type="match status" value="1"/>
</dbReference>
<dbReference type="SUPFAM" id="SSF55718">
    <property type="entry name" value="SCP-like"/>
    <property type="match status" value="1"/>
</dbReference>
<dbReference type="SUPFAM" id="SSF55729">
    <property type="entry name" value="Acyl-CoA N-acyltransferases (Nat)"/>
    <property type="match status" value="1"/>
</dbReference>
<dbReference type="InterPro" id="IPR051554">
    <property type="entry name" value="Acetyltransferase_Eis"/>
</dbReference>
<feature type="active site" description="Proton donor" evidence="3">
    <location>
        <position position="129"/>
    </location>
</feature>
<dbReference type="Pfam" id="PF17668">
    <property type="entry name" value="Acetyltransf_17"/>
    <property type="match status" value="1"/>
</dbReference>
<dbReference type="EMBL" id="CP101988">
    <property type="protein sequence ID" value="UUI74292.1"/>
    <property type="molecule type" value="Genomic_DNA"/>
</dbReference>
<evidence type="ECO:0000259" key="5">
    <source>
        <dbReference type="Pfam" id="PF17668"/>
    </source>
</evidence>
<dbReference type="InterPro" id="IPR041380">
    <property type="entry name" value="Acetyltransf_17"/>
</dbReference>
<dbReference type="NCBIfam" id="NF002367">
    <property type="entry name" value="PRK01346.1-4"/>
    <property type="match status" value="1"/>
</dbReference>
<organism evidence="6 7">
    <name type="scientific">Cellulomonas chengniuliangii</name>
    <dbReference type="NCBI Taxonomy" id="2968084"/>
    <lineage>
        <taxon>Bacteria</taxon>
        <taxon>Bacillati</taxon>
        <taxon>Actinomycetota</taxon>
        <taxon>Actinomycetes</taxon>
        <taxon>Micrococcales</taxon>
        <taxon>Cellulomonadaceae</taxon>
        <taxon>Cellulomonas</taxon>
    </lineage>
</organism>
<dbReference type="InterPro" id="IPR022902">
    <property type="entry name" value="NAcTrfase_Eis"/>
</dbReference>
<proteinExistence type="inferred from homology"/>
<feature type="binding site" evidence="3">
    <location>
        <begin position="96"/>
        <end position="101"/>
    </location>
    <ligand>
        <name>acetyl-CoA</name>
        <dbReference type="ChEBI" id="CHEBI:57288"/>
    </ligand>
</feature>
<feature type="domain" description="Eis-like acetyltransferase" evidence="5">
    <location>
        <begin position="189"/>
        <end position="310"/>
    </location>
</feature>
<name>A0ABY5KUY2_9CELL</name>
<dbReference type="Pfam" id="PF13530">
    <property type="entry name" value="SCP2_2"/>
    <property type="match status" value="1"/>
</dbReference>
<keyword evidence="7" id="KW-1185">Reference proteome</keyword>
<dbReference type="Proteomes" id="UP001316189">
    <property type="component" value="Chromosome"/>
</dbReference>
<dbReference type="EC" id="2.3.1.-" evidence="6"/>
<evidence type="ECO:0000256" key="1">
    <source>
        <dbReference type="ARBA" id="ARBA00022679"/>
    </source>
</evidence>
<dbReference type="InterPro" id="IPR016181">
    <property type="entry name" value="Acyl_CoA_acyltransferase"/>
</dbReference>
<dbReference type="Pfam" id="PF13527">
    <property type="entry name" value="Acetyltransf_9"/>
    <property type="match status" value="1"/>
</dbReference>
<comment type="subunit">
    <text evidence="3">Homohexamer; trimer of dimers.</text>
</comment>
<dbReference type="Gene3D" id="3.40.630.30">
    <property type="match status" value="2"/>
</dbReference>
<reference evidence="6 7" key="1">
    <citation type="submission" date="2022-07" db="EMBL/GenBank/DDBJ databases">
        <title>Novel species in genus cellulomonas.</title>
        <authorList>
            <person name="Ye L."/>
        </authorList>
    </citation>
    <scope>NUCLEOTIDE SEQUENCE [LARGE SCALE GENOMIC DNA]</scope>
    <source>
        <strain evidence="7">zg-Y338</strain>
    </source>
</reference>